<sequence>MYKISEFSNITQLSIKALRYYDEEGLLVPSQRNEQQHRLYSDKDYETARRIIMLREFHFSIQEMKDVLQNCENDEDICYYLQEKMALIKKNILEEKACMKAMESYLKERDFTKQANALYQIQEEICEKIQYAAIPFQGSYDKIKTYVQRLYKELKGNTKGAIFQMYFEEAYDEMMASRLCVALKKEIKTVPNDFFIGQIQARPVLSLYHIGSYETLHIGYKALLDYAQEHHLHLQLPYWQHYEKGPGIVLKGNPDKYVTKIVVPYERG</sequence>
<dbReference type="GO" id="GO:0003677">
    <property type="term" value="F:DNA binding"/>
    <property type="evidence" value="ECO:0007669"/>
    <property type="project" value="UniProtKB-KW"/>
</dbReference>
<dbReference type="EMBL" id="SMBP01000002">
    <property type="protein sequence ID" value="TCU63089.1"/>
    <property type="molecule type" value="Genomic_DNA"/>
</dbReference>
<dbReference type="InterPro" id="IPR011256">
    <property type="entry name" value="Reg_factor_effector_dom_sf"/>
</dbReference>
<dbReference type="RefSeq" id="WP_119983569.1">
    <property type="nucleotide sequence ID" value="NZ_JANKBG010000002.1"/>
</dbReference>
<dbReference type="PANTHER" id="PTHR30204">
    <property type="entry name" value="REDOX-CYCLING DRUG-SENSING TRANSCRIPTIONAL ACTIVATOR SOXR"/>
    <property type="match status" value="1"/>
</dbReference>
<dbReference type="Pfam" id="PF06445">
    <property type="entry name" value="GyrI-like"/>
    <property type="match status" value="1"/>
</dbReference>
<dbReference type="InterPro" id="IPR000551">
    <property type="entry name" value="MerR-type_HTH_dom"/>
</dbReference>
<comment type="caution">
    <text evidence="3">The sequence shown here is derived from an EMBL/GenBank/DDBJ whole genome shotgun (WGS) entry which is preliminary data.</text>
</comment>
<dbReference type="PANTHER" id="PTHR30204:SF90">
    <property type="entry name" value="HTH-TYPE TRANSCRIPTIONAL ACTIVATOR MTA"/>
    <property type="match status" value="1"/>
</dbReference>
<dbReference type="PROSITE" id="PS50937">
    <property type="entry name" value="HTH_MERR_2"/>
    <property type="match status" value="1"/>
</dbReference>
<dbReference type="SMART" id="SM00422">
    <property type="entry name" value="HTH_MERR"/>
    <property type="match status" value="1"/>
</dbReference>
<dbReference type="InterPro" id="IPR029442">
    <property type="entry name" value="GyrI-like"/>
</dbReference>
<proteinExistence type="predicted"/>
<dbReference type="SMART" id="SM00871">
    <property type="entry name" value="AraC_E_bind"/>
    <property type="match status" value="1"/>
</dbReference>
<keyword evidence="4" id="KW-1185">Reference proteome</keyword>
<dbReference type="InterPro" id="IPR047057">
    <property type="entry name" value="MerR_fam"/>
</dbReference>
<name>A0A4R3TLB8_9FIRM</name>
<gene>
    <name evidence="3" type="ORF">EDD61_10292</name>
</gene>
<dbReference type="AlphaFoldDB" id="A0A4R3TLB8"/>
<dbReference type="Proteomes" id="UP000295773">
    <property type="component" value="Unassembled WGS sequence"/>
</dbReference>
<dbReference type="GO" id="GO:0003700">
    <property type="term" value="F:DNA-binding transcription factor activity"/>
    <property type="evidence" value="ECO:0007669"/>
    <property type="project" value="InterPro"/>
</dbReference>
<reference evidence="3 4" key="1">
    <citation type="submission" date="2019-03" db="EMBL/GenBank/DDBJ databases">
        <title>Genomic Encyclopedia of Type Strains, Phase IV (KMG-IV): sequencing the most valuable type-strain genomes for metagenomic binning, comparative biology and taxonomic classification.</title>
        <authorList>
            <person name="Goeker M."/>
        </authorList>
    </citation>
    <scope>NUCLEOTIDE SEQUENCE [LARGE SCALE GENOMIC DNA]</scope>
    <source>
        <strain evidence="3 4">DSM 29481</strain>
    </source>
</reference>
<keyword evidence="1 3" id="KW-0238">DNA-binding</keyword>
<accession>A0A4R3TLB8</accession>
<dbReference type="Gene3D" id="1.10.1660.10">
    <property type="match status" value="1"/>
</dbReference>
<dbReference type="InterPro" id="IPR010499">
    <property type="entry name" value="AraC_E-bd"/>
</dbReference>
<organism evidence="3 4">
    <name type="scientific">Longicatena caecimuris</name>
    <dbReference type="NCBI Taxonomy" id="1796635"/>
    <lineage>
        <taxon>Bacteria</taxon>
        <taxon>Bacillati</taxon>
        <taxon>Bacillota</taxon>
        <taxon>Erysipelotrichia</taxon>
        <taxon>Erysipelotrichales</taxon>
        <taxon>Erysipelotrichaceae</taxon>
        <taxon>Longicatena</taxon>
    </lineage>
</organism>
<dbReference type="Gene3D" id="3.20.80.10">
    <property type="entry name" value="Regulatory factor, effector binding domain"/>
    <property type="match status" value="1"/>
</dbReference>
<dbReference type="Pfam" id="PF13411">
    <property type="entry name" value="MerR_1"/>
    <property type="match status" value="1"/>
</dbReference>
<dbReference type="SUPFAM" id="SSF55136">
    <property type="entry name" value="Probable bacterial effector-binding domain"/>
    <property type="match status" value="1"/>
</dbReference>
<protein>
    <submittedName>
        <fullName evidence="3">DNA-binding transcriptional MerR regulator</fullName>
    </submittedName>
</protein>
<dbReference type="SUPFAM" id="SSF46955">
    <property type="entry name" value="Putative DNA-binding domain"/>
    <property type="match status" value="1"/>
</dbReference>
<evidence type="ECO:0000259" key="2">
    <source>
        <dbReference type="PROSITE" id="PS50937"/>
    </source>
</evidence>
<feature type="domain" description="HTH merR-type" evidence="2">
    <location>
        <begin position="1"/>
        <end position="70"/>
    </location>
</feature>
<evidence type="ECO:0000313" key="3">
    <source>
        <dbReference type="EMBL" id="TCU63089.1"/>
    </source>
</evidence>
<dbReference type="PROSITE" id="PS00552">
    <property type="entry name" value="HTH_MERR_1"/>
    <property type="match status" value="1"/>
</dbReference>
<evidence type="ECO:0000256" key="1">
    <source>
        <dbReference type="ARBA" id="ARBA00023125"/>
    </source>
</evidence>
<dbReference type="InterPro" id="IPR009061">
    <property type="entry name" value="DNA-bd_dom_put_sf"/>
</dbReference>
<dbReference type="CDD" id="cd00592">
    <property type="entry name" value="HTH_MerR-like"/>
    <property type="match status" value="1"/>
</dbReference>
<evidence type="ECO:0000313" key="4">
    <source>
        <dbReference type="Proteomes" id="UP000295773"/>
    </source>
</evidence>